<feature type="compositionally biased region" description="Polar residues" evidence="1">
    <location>
        <begin position="163"/>
        <end position="173"/>
    </location>
</feature>
<feature type="region of interest" description="Disordered" evidence="1">
    <location>
        <begin position="108"/>
        <end position="183"/>
    </location>
</feature>
<accession>A0A4U6U8N1</accession>
<keyword evidence="3" id="KW-1185">Reference proteome</keyword>
<gene>
    <name evidence="2" type="ORF">SEVIR_6G237200v2</name>
</gene>
<feature type="compositionally biased region" description="Basic and acidic residues" evidence="1">
    <location>
        <begin position="119"/>
        <end position="128"/>
    </location>
</feature>
<dbReference type="Proteomes" id="UP000298652">
    <property type="component" value="Chromosome 6"/>
</dbReference>
<evidence type="ECO:0000313" key="3">
    <source>
        <dbReference type="Proteomes" id="UP000298652"/>
    </source>
</evidence>
<reference evidence="2" key="1">
    <citation type="submission" date="2019-03" db="EMBL/GenBank/DDBJ databases">
        <title>WGS assembly of Setaria viridis.</title>
        <authorList>
            <person name="Huang P."/>
            <person name="Jenkins J."/>
            <person name="Grimwood J."/>
            <person name="Barry K."/>
            <person name="Healey A."/>
            <person name="Mamidi S."/>
            <person name="Sreedasyam A."/>
            <person name="Shu S."/>
            <person name="Feldman M."/>
            <person name="Wu J."/>
            <person name="Yu Y."/>
            <person name="Chen C."/>
            <person name="Johnson J."/>
            <person name="Rokhsar D."/>
            <person name="Baxter I."/>
            <person name="Schmutz J."/>
            <person name="Brutnell T."/>
            <person name="Kellogg E."/>
        </authorList>
    </citation>
    <scope>NUCLEOTIDE SEQUENCE [LARGE SCALE GENOMIC DNA]</scope>
</reference>
<feature type="compositionally biased region" description="Acidic residues" evidence="1">
    <location>
        <begin position="41"/>
        <end position="51"/>
    </location>
</feature>
<feature type="region of interest" description="Disordered" evidence="1">
    <location>
        <begin position="1"/>
        <end position="51"/>
    </location>
</feature>
<dbReference type="AlphaFoldDB" id="A0A4U6U8N1"/>
<proteinExistence type="predicted"/>
<dbReference type="EMBL" id="CM016557">
    <property type="protein sequence ID" value="TKW11522.1"/>
    <property type="molecule type" value="Genomic_DNA"/>
</dbReference>
<sequence length="183" mass="19499">MSFGAAPAPPCFGKGEEPPRERREGMAARLDSPPRVKEEAGMDAEEEEAGMDAEMEEAIRLTTQRISAALERLATERLGGPTAESTARYWAAVRGTNPSLGRLVWPPPFRMRASPTTRVQDEELRPRTESVVGEGGGSVLRMQEGGAAANAAQIGDEEDGREASSSPLSQTDASAPCRGICKS</sequence>
<protein>
    <submittedName>
        <fullName evidence="2">Uncharacterized protein</fullName>
    </submittedName>
</protein>
<evidence type="ECO:0000256" key="1">
    <source>
        <dbReference type="SAM" id="MobiDB-lite"/>
    </source>
</evidence>
<dbReference type="Gramene" id="TKW11522">
    <property type="protein sequence ID" value="TKW11522"/>
    <property type="gene ID" value="SEVIR_6G237200v2"/>
</dbReference>
<evidence type="ECO:0000313" key="2">
    <source>
        <dbReference type="EMBL" id="TKW11522.1"/>
    </source>
</evidence>
<feature type="compositionally biased region" description="Basic and acidic residues" evidence="1">
    <location>
        <begin position="14"/>
        <end position="40"/>
    </location>
</feature>
<organism evidence="2 3">
    <name type="scientific">Setaria viridis</name>
    <name type="common">Green bristlegrass</name>
    <name type="synonym">Setaria italica subsp. viridis</name>
    <dbReference type="NCBI Taxonomy" id="4556"/>
    <lineage>
        <taxon>Eukaryota</taxon>
        <taxon>Viridiplantae</taxon>
        <taxon>Streptophyta</taxon>
        <taxon>Embryophyta</taxon>
        <taxon>Tracheophyta</taxon>
        <taxon>Spermatophyta</taxon>
        <taxon>Magnoliopsida</taxon>
        <taxon>Liliopsida</taxon>
        <taxon>Poales</taxon>
        <taxon>Poaceae</taxon>
        <taxon>PACMAD clade</taxon>
        <taxon>Panicoideae</taxon>
        <taxon>Panicodae</taxon>
        <taxon>Paniceae</taxon>
        <taxon>Cenchrinae</taxon>
        <taxon>Setaria</taxon>
    </lineage>
</organism>
<name>A0A4U6U8N1_SETVI</name>